<evidence type="ECO:0000256" key="3">
    <source>
        <dbReference type="ARBA" id="ARBA00022679"/>
    </source>
</evidence>
<name>A0A0L0F4A9_9EUKA</name>
<evidence type="ECO:0000256" key="7">
    <source>
        <dbReference type="ARBA" id="ARBA00047899"/>
    </source>
</evidence>
<sequence length="119" mass="13338">MTSNVPSITDFQILKPISKGAFGKVYLARKITTQDLYAIKVMKKADMIRKNLVANVLAEKFALSMSANPHVVKLYYSFQSTTSLYLVMEYLIGGDVFSLLQNFGVFDEEMAAFYMAEVG</sequence>
<dbReference type="EMBL" id="KQ248779">
    <property type="protein sequence ID" value="KNC71454.1"/>
    <property type="molecule type" value="Genomic_DNA"/>
</dbReference>
<dbReference type="GO" id="GO:0005524">
    <property type="term" value="F:ATP binding"/>
    <property type="evidence" value="ECO:0007669"/>
    <property type="project" value="UniProtKB-KW"/>
</dbReference>
<feature type="domain" description="Protein kinase" evidence="9">
    <location>
        <begin position="11"/>
        <end position="119"/>
    </location>
</feature>
<dbReference type="FunFam" id="3.30.200.20:FF:000550">
    <property type="entry name" value="Serine/threonine-protein kinase greatwall"/>
    <property type="match status" value="1"/>
</dbReference>
<keyword evidence="4" id="KW-0547">Nucleotide-binding</keyword>
<evidence type="ECO:0000256" key="5">
    <source>
        <dbReference type="ARBA" id="ARBA00022777"/>
    </source>
</evidence>
<gene>
    <name evidence="10" type="ORF">SARC_16007</name>
</gene>
<proteinExistence type="predicted"/>
<keyword evidence="3" id="KW-0808">Transferase</keyword>
<dbReference type="InterPro" id="IPR000719">
    <property type="entry name" value="Prot_kinase_dom"/>
</dbReference>
<dbReference type="PANTHER" id="PTHR24356">
    <property type="entry name" value="SERINE/THREONINE-PROTEIN KINASE"/>
    <property type="match status" value="1"/>
</dbReference>
<evidence type="ECO:0000256" key="6">
    <source>
        <dbReference type="ARBA" id="ARBA00022840"/>
    </source>
</evidence>
<reference evidence="10 11" key="1">
    <citation type="submission" date="2011-02" db="EMBL/GenBank/DDBJ databases">
        <title>The Genome Sequence of Sphaeroforma arctica JP610.</title>
        <authorList>
            <consortium name="The Broad Institute Genome Sequencing Platform"/>
            <person name="Russ C."/>
            <person name="Cuomo C."/>
            <person name="Young S.K."/>
            <person name="Zeng Q."/>
            <person name="Gargeya S."/>
            <person name="Alvarado L."/>
            <person name="Berlin A."/>
            <person name="Chapman S.B."/>
            <person name="Chen Z."/>
            <person name="Freedman E."/>
            <person name="Gellesch M."/>
            <person name="Goldberg J."/>
            <person name="Griggs A."/>
            <person name="Gujja S."/>
            <person name="Heilman E."/>
            <person name="Heiman D."/>
            <person name="Howarth C."/>
            <person name="Mehta T."/>
            <person name="Neiman D."/>
            <person name="Pearson M."/>
            <person name="Roberts A."/>
            <person name="Saif S."/>
            <person name="Shea T."/>
            <person name="Shenoy N."/>
            <person name="Sisk P."/>
            <person name="Stolte C."/>
            <person name="Sykes S."/>
            <person name="White J."/>
            <person name="Yandava C."/>
            <person name="Burger G."/>
            <person name="Gray M.W."/>
            <person name="Holland P.W.H."/>
            <person name="King N."/>
            <person name="Lang F.B.F."/>
            <person name="Roger A.J."/>
            <person name="Ruiz-Trillo I."/>
            <person name="Haas B."/>
            <person name="Nusbaum C."/>
            <person name="Birren B."/>
        </authorList>
    </citation>
    <scope>NUCLEOTIDE SEQUENCE [LARGE SCALE GENOMIC DNA]</scope>
    <source>
        <strain evidence="10 11">JP610</strain>
    </source>
</reference>
<dbReference type="Proteomes" id="UP000054560">
    <property type="component" value="Unassembled WGS sequence"/>
</dbReference>
<dbReference type="GO" id="GO:0004674">
    <property type="term" value="F:protein serine/threonine kinase activity"/>
    <property type="evidence" value="ECO:0007669"/>
    <property type="project" value="UniProtKB-KW"/>
</dbReference>
<dbReference type="GeneID" id="25916511"/>
<evidence type="ECO:0000259" key="9">
    <source>
        <dbReference type="PROSITE" id="PS50011"/>
    </source>
</evidence>
<evidence type="ECO:0000313" key="11">
    <source>
        <dbReference type="Proteomes" id="UP000054560"/>
    </source>
</evidence>
<dbReference type="RefSeq" id="XP_014145356.1">
    <property type="nucleotide sequence ID" value="XM_014289881.1"/>
</dbReference>
<evidence type="ECO:0000256" key="4">
    <source>
        <dbReference type="ARBA" id="ARBA00022741"/>
    </source>
</evidence>
<dbReference type="GO" id="GO:0035556">
    <property type="term" value="P:intracellular signal transduction"/>
    <property type="evidence" value="ECO:0007669"/>
    <property type="project" value="TreeGrafter"/>
</dbReference>
<protein>
    <recommendedName>
        <fullName evidence="1">non-specific serine/threonine protein kinase</fullName>
        <ecNumber evidence="1">2.7.11.1</ecNumber>
    </recommendedName>
</protein>
<keyword evidence="2" id="KW-0723">Serine/threonine-protein kinase</keyword>
<evidence type="ECO:0000313" key="10">
    <source>
        <dbReference type="EMBL" id="KNC71454.1"/>
    </source>
</evidence>
<evidence type="ECO:0000256" key="8">
    <source>
        <dbReference type="ARBA" id="ARBA00048679"/>
    </source>
</evidence>
<dbReference type="GO" id="GO:0005634">
    <property type="term" value="C:nucleus"/>
    <property type="evidence" value="ECO:0007669"/>
    <property type="project" value="TreeGrafter"/>
</dbReference>
<dbReference type="Pfam" id="PF00069">
    <property type="entry name" value="Pkinase"/>
    <property type="match status" value="1"/>
</dbReference>
<accession>A0A0L0F4A9</accession>
<keyword evidence="11" id="KW-1185">Reference proteome</keyword>
<evidence type="ECO:0000256" key="1">
    <source>
        <dbReference type="ARBA" id="ARBA00012513"/>
    </source>
</evidence>
<dbReference type="SUPFAM" id="SSF56112">
    <property type="entry name" value="Protein kinase-like (PK-like)"/>
    <property type="match status" value="1"/>
</dbReference>
<keyword evidence="6" id="KW-0067">ATP-binding</keyword>
<dbReference type="Gene3D" id="3.30.200.20">
    <property type="entry name" value="Phosphorylase Kinase, domain 1"/>
    <property type="match status" value="1"/>
</dbReference>
<comment type="catalytic activity">
    <reaction evidence="7">
        <text>L-threonyl-[protein] + ATP = O-phospho-L-threonyl-[protein] + ADP + H(+)</text>
        <dbReference type="Rhea" id="RHEA:46608"/>
        <dbReference type="Rhea" id="RHEA-COMP:11060"/>
        <dbReference type="Rhea" id="RHEA-COMP:11605"/>
        <dbReference type="ChEBI" id="CHEBI:15378"/>
        <dbReference type="ChEBI" id="CHEBI:30013"/>
        <dbReference type="ChEBI" id="CHEBI:30616"/>
        <dbReference type="ChEBI" id="CHEBI:61977"/>
        <dbReference type="ChEBI" id="CHEBI:456216"/>
        <dbReference type="EC" id="2.7.11.1"/>
    </reaction>
</comment>
<dbReference type="STRING" id="667725.A0A0L0F4A9"/>
<dbReference type="OrthoDB" id="2502776at2759"/>
<dbReference type="AlphaFoldDB" id="A0A0L0F4A9"/>
<dbReference type="InterPro" id="IPR011009">
    <property type="entry name" value="Kinase-like_dom_sf"/>
</dbReference>
<evidence type="ECO:0000256" key="2">
    <source>
        <dbReference type="ARBA" id="ARBA00022527"/>
    </source>
</evidence>
<dbReference type="PANTHER" id="PTHR24356:SF1">
    <property type="entry name" value="SERINE_THREONINE-PROTEIN KINASE GREATWALL"/>
    <property type="match status" value="1"/>
</dbReference>
<keyword evidence="5" id="KW-0418">Kinase</keyword>
<dbReference type="eggNOG" id="KOG0606">
    <property type="taxonomic scope" value="Eukaryota"/>
</dbReference>
<dbReference type="SMART" id="SM00220">
    <property type="entry name" value="S_TKc"/>
    <property type="match status" value="1"/>
</dbReference>
<dbReference type="InterPro" id="IPR050236">
    <property type="entry name" value="Ser_Thr_kinase_AGC"/>
</dbReference>
<dbReference type="PROSITE" id="PS50011">
    <property type="entry name" value="PROTEIN_KINASE_DOM"/>
    <property type="match status" value="1"/>
</dbReference>
<organism evidence="10 11">
    <name type="scientific">Sphaeroforma arctica JP610</name>
    <dbReference type="NCBI Taxonomy" id="667725"/>
    <lineage>
        <taxon>Eukaryota</taxon>
        <taxon>Ichthyosporea</taxon>
        <taxon>Ichthyophonida</taxon>
        <taxon>Sphaeroforma</taxon>
    </lineage>
</organism>
<comment type="catalytic activity">
    <reaction evidence="8">
        <text>L-seryl-[protein] + ATP = O-phospho-L-seryl-[protein] + ADP + H(+)</text>
        <dbReference type="Rhea" id="RHEA:17989"/>
        <dbReference type="Rhea" id="RHEA-COMP:9863"/>
        <dbReference type="Rhea" id="RHEA-COMP:11604"/>
        <dbReference type="ChEBI" id="CHEBI:15378"/>
        <dbReference type="ChEBI" id="CHEBI:29999"/>
        <dbReference type="ChEBI" id="CHEBI:30616"/>
        <dbReference type="ChEBI" id="CHEBI:83421"/>
        <dbReference type="ChEBI" id="CHEBI:456216"/>
        <dbReference type="EC" id="2.7.11.1"/>
    </reaction>
</comment>
<dbReference type="EC" id="2.7.11.1" evidence="1"/>